<dbReference type="SMART" id="SM00530">
    <property type="entry name" value="HTH_XRE"/>
    <property type="match status" value="1"/>
</dbReference>
<dbReference type="Gene3D" id="1.10.260.40">
    <property type="entry name" value="lambda repressor-like DNA-binding domains"/>
    <property type="match status" value="1"/>
</dbReference>
<reference evidence="2 3" key="1">
    <citation type="submission" date="2019-12" db="EMBL/GenBank/DDBJ databases">
        <title>Nocardia macrotermitis sp. nov. and Nocardia aurantia sp. nov., isolated from the gut of the fungus growing-termite Macrotermes natalensis.</title>
        <authorList>
            <person name="Christine B."/>
            <person name="Rene B."/>
        </authorList>
    </citation>
    <scope>NUCLEOTIDE SEQUENCE [LARGE SCALE GENOMIC DNA]</scope>
    <source>
        <strain evidence="2 3">DSM 102126</strain>
    </source>
</reference>
<accession>A0A6I4WJ27</accession>
<evidence type="ECO:0000313" key="2">
    <source>
        <dbReference type="EMBL" id="MXQ68355.1"/>
    </source>
</evidence>
<evidence type="ECO:0000259" key="1">
    <source>
        <dbReference type="PROSITE" id="PS50943"/>
    </source>
</evidence>
<dbReference type="EMBL" id="WUTW01000014">
    <property type="protein sequence ID" value="MXQ68355.1"/>
    <property type="molecule type" value="Genomic_DNA"/>
</dbReference>
<feature type="domain" description="HTH cro/C1-type" evidence="1">
    <location>
        <begin position="20"/>
        <end position="75"/>
    </location>
</feature>
<gene>
    <name evidence="2" type="ORF">GQ466_30505</name>
</gene>
<dbReference type="AlphaFoldDB" id="A0A6I4WJ27"/>
<dbReference type="OrthoDB" id="3865941at2"/>
<organism evidence="2 3">
    <name type="scientific">Actinomadura rayongensis</name>
    <dbReference type="NCBI Taxonomy" id="1429076"/>
    <lineage>
        <taxon>Bacteria</taxon>
        <taxon>Bacillati</taxon>
        <taxon>Actinomycetota</taxon>
        <taxon>Actinomycetes</taxon>
        <taxon>Streptosporangiales</taxon>
        <taxon>Thermomonosporaceae</taxon>
        <taxon>Actinomadura</taxon>
    </lineage>
</organism>
<dbReference type="Proteomes" id="UP000431901">
    <property type="component" value="Unassembled WGS sequence"/>
</dbReference>
<dbReference type="GO" id="GO:0003677">
    <property type="term" value="F:DNA binding"/>
    <property type="evidence" value="ECO:0007669"/>
    <property type="project" value="InterPro"/>
</dbReference>
<proteinExistence type="predicted"/>
<dbReference type="InterPro" id="IPR010982">
    <property type="entry name" value="Lambda_DNA-bd_dom_sf"/>
</dbReference>
<evidence type="ECO:0000313" key="3">
    <source>
        <dbReference type="Proteomes" id="UP000431901"/>
    </source>
</evidence>
<dbReference type="Pfam" id="PF01381">
    <property type="entry name" value="HTH_3"/>
    <property type="match status" value="1"/>
</dbReference>
<dbReference type="SUPFAM" id="SSF47413">
    <property type="entry name" value="lambda repressor-like DNA-binding domains"/>
    <property type="match status" value="1"/>
</dbReference>
<dbReference type="InterPro" id="IPR001387">
    <property type="entry name" value="Cro/C1-type_HTH"/>
</dbReference>
<name>A0A6I4WJ27_9ACTN</name>
<protein>
    <submittedName>
        <fullName evidence="2">Helix-turn-helix domain-containing protein</fullName>
    </submittedName>
</protein>
<sequence>MTGSPRSAGLAGEMSRGQVIRTERTRLGWSQKEFGARMSCAASTVSRWETGAADRLDLATLRRIAVVLGIAPERLGVAATVAGDQTAGARDDEEVRRRRLLTLAATAAAAAVPPAHGLRGSGSRDGGDRPGTGLAARIGDALLGTGAGLITVAPDRMRPALAAAIADYDASRFGRLEHGLPRLVHSVQMAVSAADLAAETYILTTRVLTKLGDELAWVAADRAVLSARLSGRPLLVAEAARVQAVLARRAGRFTQATDLVMAAADGEVLRGHASALVAERGLLVMSAAYTAAHAGDRAGMRELTAQADALAREAGGGVLLRDHGGGFGPGAVALHRISAEYTAGDPSAAVAAARRIAPARLPTVERQARYWVDVARAYAMWGRREETLSALLRAERAAPEETRARPAAQALVWGLLAQGRTLPGLRELAFRCGLR</sequence>
<dbReference type="RefSeq" id="WP_161106546.1">
    <property type="nucleotide sequence ID" value="NZ_JBHLYI010000027.1"/>
</dbReference>
<keyword evidence="3" id="KW-1185">Reference proteome</keyword>
<dbReference type="PROSITE" id="PS50943">
    <property type="entry name" value="HTH_CROC1"/>
    <property type="match status" value="1"/>
</dbReference>
<comment type="caution">
    <text evidence="2">The sequence shown here is derived from an EMBL/GenBank/DDBJ whole genome shotgun (WGS) entry which is preliminary data.</text>
</comment>
<dbReference type="CDD" id="cd00093">
    <property type="entry name" value="HTH_XRE"/>
    <property type="match status" value="1"/>
</dbReference>